<dbReference type="Gene3D" id="3.40.1090.10">
    <property type="entry name" value="Cytosolic phospholipase A2 catalytic domain"/>
    <property type="match status" value="2"/>
</dbReference>
<gene>
    <name evidence="6" type="ordered locus">Btus_0824</name>
</gene>
<keyword evidence="1" id="KW-0378">Hydrolase</keyword>
<dbReference type="eggNOG" id="COG1752">
    <property type="taxonomic scope" value="Bacteria"/>
</dbReference>
<evidence type="ECO:0000259" key="5">
    <source>
        <dbReference type="PROSITE" id="PS51635"/>
    </source>
</evidence>
<dbReference type="InterPro" id="IPR016035">
    <property type="entry name" value="Acyl_Trfase/lysoPLipase"/>
</dbReference>
<dbReference type="Pfam" id="PF01734">
    <property type="entry name" value="Patatin"/>
    <property type="match status" value="1"/>
</dbReference>
<accession>D5WVG7</accession>
<dbReference type="PROSITE" id="PS51635">
    <property type="entry name" value="PNPLA"/>
    <property type="match status" value="1"/>
</dbReference>
<evidence type="ECO:0000256" key="1">
    <source>
        <dbReference type="ARBA" id="ARBA00022801"/>
    </source>
</evidence>
<dbReference type="InterPro" id="IPR002641">
    <property type="entry name" value="PNPLA_dom"/>
</dbReference>
<name>D5WVG7_KYRT2</name>
<organism evidence="6 7">
    <name type="scientific">Kyrpidia tusciae (strain DSM 2912 / NBRC 15312 / T2)</name>
    <name type="common">Bacillus tusciae</name>
    <dbReference type="NCBI Taxonomy" id="562970"/>
    <lineage>
        <taxon>Bacteria</taxon>
        <taxon>Bacillati</taxon>
        <taxon>Bacillota</taxon>
        <taxon>Bacilli</taxon>
        <taxon>Bacillales</taxon>
        <taxon>Alicyclobacillaceae</taxon>
        <taxon>Kyrpidia</taxon>
    </lineage>
</organism>
<dbReference type="InterPro" id="IPR050301">
    <property type="entry name" value="NTE"/>
</dbReference>
<protein>
    <submittedName>
        <fullName evidence="6">Patatin</fullName>
    </submittedName>
</protein>
<keyword evidence="3" id="KW-0443">Lipid metabolism</keyword>
<dbReference type="SUPFAM" id="SSF52151">
    <property type="entry name" value="FabD/lysophospholipase-like"/>
    <property type="match status" value="1"/>
</dbReference>
<dbReference type="HOGENOM" id="CLU_047251_2_0_9"/>
<dbReference type="EMBL" id="CP002017">
    <property type="protein sequence ID" value="ADG05577.1"/>
    <property type="molecule type" value="Genomic_DNA"/>
</dbReference>
<feature type="domain" description="PNPLA" evidence="5">
    <location>
        <begin position="18"/>
        <end position="178"/>
    </location>
</feature>
<dbReference type="GO" id="GO:0016042">
    <property type="term" value="P:lipid catabolic process"/>
    <property type="evidence" value="ECO:0007669"/>
    <property type="project" value="UniProtKB-KW"/>
</dbReference>
<comment type="caution">
    <text evidence="4">Lacks conserved residue(s) required for the propagation of feature annotation.</text>
</comment>
<dbReference type="GO" id="GO:0016787">
    <property type="term" value="F:hydrolase activity"/>
    <property type="evidence" value="ECO:0007669"/>
    <property type="project" value="UniProtKB-KW"/>
</dbReference>
<evidence type="ECO:0000313" key="7">
    <source>
        <dbReference type="Proteomes" id="UP000002368"/>
    </source>
</evidence>
<keyword evidence="7" id="KW-1185">Reference proteome</keyword>
<keyword evidence="2" id="KW-0442">Lipid degradation</keyword>
<proteinExistence type="predicted"/>
<dbReference type="PANTHER" id="PTHR14226:SF76">
    <property type="entry name" value="NTE FAMILY PROTEIN RSSA"/>
    <property type="match status" value="1"/>
</dbReference>
<evidence type="ECO:0000256" key="2">
    <source>
        <dbReference type="ARBA" id="ARBA00022963"/>
    </source>
</evidence>
<sequence length="337" mass="36091">MSNESSIKTREWVNGVNLALGGGAARGLAHIGILHTFESEGVPITGIAGCSIGALVAAAYGAGKLHALEEAALKIRLLDLIKFADFAFLSGGLIKGDWLVQELRRLIGDVHFEDLRLPTAVVATDLITGDTVVFQQGPVIDAVRASISVPGLFTPVPLDSRLLVNGGVSDRVPADVARSLSPARTVAVDVGSQRDKWTATATFARIRWSRLRSFLQEVRDSVNHSPIARAMEVAGLLNEEIPSPVEKGSRLGLLQTLLASVDALEAQLAAQNHPSSTADWVIHPDIDHIDAHRFDLAREAIDAGQRAAEEFLKGKVYLPGLGRLTHSSWAQANHKLT</sequence>
<dbReference type="AlphaFoldDB" id="D5WVG7"/>
<dbReference type="KEGG" id="bts:Btus_0824"/>
<evidence type="ECO:0000256" key="3">
    <source>
        <dbReference type="ARBA" id="ARBA00023098"/>
    </source>
</evidence>
<evidence type="ECO:0000313" key="6">
    <source>
        <dbReference type="EMBL" id="ADG05577.1"/>
    </source>
</evidence>
<evidence type="ECO:0000256" key="4">
    <source>
        <dbReference type="PROSITE-ProRule" id="PRU01161"/>
    </source>
</evidence>
<dbReference type="PANTHER" id="PTHR14226">
    <property type="entry name" value="NEUROPATHY TARGET ESTERASE/SWISS CHEESE D.MELANOGASTER"/>
    <property type="match status" value="1"/>
</dbReference>
<feature type="short sequence motif" description="GXSXG" evidence="4">
    <location>
        <begin position="49"/>
        <end position="53"/>
    </location>
</feature>
<dbReference type="Proteomes" id="UP000002368">
    <property type="component" value="Chromosome"/>
</dbReference>
<reference evidence="6 7" key="1">
    <citation type="journal article" date="2011" name="Stand. Genomic Sci.">
        <title>Complete genome sequence of the thermophilic, hydrogen-oxidizing Bacillus tusciae type strain (T2) and reclassification in the new genus, Kyrpidia gen. nov. as Kyrpidia tusciae comb. nov. and emendation of the family Alicyclobacillaceae da Costa and Rainey, 2010.</title>
        <authorList>
            <person name="Klenk H.P."/>
            <person name="Lapidus A."/>
            <person name="Chertkov O."/>
            <person name="Copeland A."/>
            <person name="Del Rio T.G."/>
            <person name="Nolan M."/>
            <person name="Lucas S."/>
            <person name="Chen F."/>
            <person name="Tice H."/>
            <person name="Cheng J.F."/>
            <person name="Han C."/>
            <person name="Bruce D."/>
            <person name="Goodwin L."/>
            <person name="Pitluck S."/>
            <person name="Pati A."/>
            <person name="Ivanova N."/>
            <person name="Mavromatis K."/>
            <person name="Daum C."/>
            <person name="Chen A."/>
            <person name="Palaniappan K."/>
            <person name="Chang Y.J."/>
            <person name="Land M."/>
            <person name="Hauser L."/>
            <person name="Jeffries C.D."/>
            <person name="Detter J.C."/>
            <person name="Rohde M."/>
            <person name="Abt B."/>
            <person name="Pukall R."/>
            <person name="Goker M."/>
            <person name="Bristow J."/>
            <person name="Markowitz V."/>
            <person name="Hugenholtz P."/>
            <person name="Eisen J.A."/>
        </authorList>
    </citation>
    <scope>NUCLEOTIDE SEQUENCE [LARGE SCALE GENOMIC DNA]</scope>
    <source>
        <strain evidence="6 7">DSM 2912</strain>
    </source>
</reference>